<accession>A0AAE0SJN0</accession>
<evidence type="ECO:0000313" key="2">
    <source>
        <dbReference type="Proteomes" id="UP001195483"/>
    </source>
</evidence>
<gene>
    <name evidence="1" type="ORF">CHS0354_023190</name>
</gene>
<name>A0AAE0SJN0_9BIVA</name>
<dbReference type="Proteomes" id="UP001195483">
    <property type="component" value="Unassembled WGS sequence"/>
</dbReference>
<reference evidence="1" key="3">
    <citation type="submission" date="2023-05" db="EMBL/GenBank/DDBJ databases">
        <authorList>
            <person name="Smith C.H."/>
        </authorList>
    </citation>
    <scope>NUCLEOTIDE SEQUENCE</scope>
    <source>
        <strain evidence="1">CHS0354</strain>
        <tissue evidence="1">Mantle</tissue>
    </source>
</reference>
<comment type="caution">
    <text evidence="1">The sequence shown here is derived from an EMBL/GenBank/DDBJ whole genome shotgun (WGS) entry which is preliminary data.</text>
</comment>
<proteinExistence type="predicted"/>
<evidence type="ECO:0000313" key="1">
    <source>
        <dbReference type="EMBL" id="KAK3592968.1"/>
    </source>
</evidence>
<dbReference type="EMBL" id="JAEAOA010001405">
    <property type="protein sequence ID" value="KAK3592968.1"/>
    <property type="molecule type" value="Genomic_DNA"/>
</dbReference>
<protein>
    <submittedName>
        <fullName evidence="1">Uncharacterized protein</fullName>
    </submittedName>
</protein>
<reference evidence="1" key="1">
    <citation type="journal article" date="2021" name="Genome Biol. Evol.">
        <title>A High-Quality Reference Genome for a Parasitic Bivalve with Doubly Uniparental Inheritance (Bivalvia: Unionida).</title>
        <authorList>
            <person name="Smith C.H."/>
        </authorList>
    </citation>
    <scope>NUCLEOTIDE SEQUENCE</scope>
    <source>
        <strain evidence="1">CHS0354</strain>
    </source>
</reference>
<sequence length="327" mass="37762">MMMPLKIIQKIDLYGFDKCSYVICVRLKEFGEDPIYSIVSNDFAGSSPHLKFLTCKETGCMHTKAIFEQDSSTSDISGRLHKEVFLKWKDYDGADDHLLFMGFYLVSHEVLRNYTRQYVTEGTTLISFYKEWYWKQVDNGNVQFNEEFSYHSIHNTRVFINNQKTRLLLEKYALKGIDLSEFQELQHGLCQHQPTLSGLFDVFFEDGITIQCPEIFRGLLHSLSSNYPVCGLIHYHPGLFEVLHKISDGCDSPNTAENVFLIEQQVPVLSHLFRDLKWTVPDYIKPVIRELILKAESPFKFNGPHDLSLCNETCDCNGIGNFPTLVK</sequence>
<reference evidence="1" key="2">
    <citation type="journal article" date="2021" name="Genome Biol. Evol.">
        <title>Developing a high-quality reference genome for a parasitic bivalve with doubly uniparental inheritance (Bivalvia: Unionida).</title>
        <authorList>
            <person name="Smith C.H."/>
        </authorList>
    </citation>
    <scope>NUCLEOTIDE SEQUENCE</scope>
    <source>
        <strain evidence="1">CHS0354</strain>
        <tissue evidence="1">Mantle</tissue>
    </source>
</reference>
<dbReference type="AlphaFoldDB" id="A0AAE0SJN0"/>
<organism evidence="1 2">
    <name type="scientific">Potamilus streckersoni</name>
    <dbReference type="NCBI Taxonomy" id="2493646"/>
    <lineage>
        <taxon>Eukaryota</taxon>
        <taxon>Metazoa</taxon>
        <taxon>Spiralia</taxon>
        <taxon>Lophotrochozoa</taxon>
        <taxon>Mollusca</taxon>
        <taxon>Bivalvia</taxon>
        <taxon>Autobranchia</taxon>
        <taxon>Heteroconchia</taxon>
        <taxon>Palaeoheterodonta</taxon>
        <taxon>Unionida</taxon>
        <taxon>Unionoidea</taxon>
        <taxon>Unionidae</taxon>
        <taxon>Ambleminae</taxon>
        <taxon>Lampsilini</taxon>
        <taxon>Potamilus</taxon>
    </lineage>
</organism>
<keyword evidence="2" id="KW-1185">Reference proteome</keyword>